<reference evidence="10 11" key="1">
    <citation type="submission" date="2020-08" db="EMBL/GenBank/DDBJ databases">
        <title>Whole-Genome Sequence of French Clinical Streptomyces mexicanus Strain Q0842.</title>
        <authorList>
            <person name="Boxberger M."/>
            <person name="La Scola B."/>
        </authorList>
    </citation>
    <scope>NUCLEOTIDE SEQUENCE [LARGE SCALE GENOMIC DNA]</scope>
    <source>
        <strain evidence="10 11">Marseille-Q0842</strain>
    </source>
</reference>
<keyword evidence="5 9" id="KW-0812">Transmembrane</keyword>
<evidence type="ECO:0000256" key="7">
    <source>
        <dbReference type="ARBA" id="ARBA00023136"/>
    </source>
</evidence>
<feature type="region of interest" description="Disordered" evidence="8">
    <location>
        <begin position="232"/>
        <end position="254"/>
    </location>
</feature>
<evidence type="ECO:0000256" key="2">
    <source>
        <dbReference type="ARBA" id="ARBA00010735"/>
    </source>
</evidence>
<name>A0A7X1I388_9ACTN</name>
<accession>A0A7X1I388</accession>
<feature type="transmembrane region" description="Helical" evidence="9">
    <location>
        <begin position="20"/>
        <end position="41"/>
    </location>
</feature>
<dbReference type="Pfam" id="PF03591">
    <property type="entry name" value="AzlC"/>
    <property type="match status" value="1"/>
</dbReference>
<dbReference type="PANTHER" id="PTHR34979">
    <property type="entry name" value="INNER MEMBRANE PROTEIN YGAZ"/>
    <property type="match status" value="1"/>
</dbReference>
<keyword evidence="7 9" id="KW-0472">Membrane</keyword>
<feature type="transmembrane region" description="Helical" evidence="9">
    <location>
        <begin position="136"/>
        <end position="158"/>
    </location>
</feature>
<evidence type="ECO:0000256" key="1">
    <source>
        <dbReference type="ARBA" id="ARBA00004651"/>
    </source>
</evidence>
<evidence type="ECO:0000313" key="10">
    <source>
        <dbReference type="EMBL" id="MBC2866883.1"/>
    </source>
</evidence>
<keyword evidence="11" id="KW-1185">Reference proteome</keyword>
<keyword evidence="4" id="KW-1003">Cell membrane</keyword>
<evidence type="ECO:0000256" key="6">
    <source>
        <dbReference type="ARBA" id="ARBA00022989"/>
    </source>
</evidence>
<keyword evidence="3" id="KW-0813">Transport</keyword>
<feature type="transmembrane region" description="Helical" evidence="9">
    <location>
        <begin position="190"/>
        <end position="209"/>
    </location>
</feature>
<evidence type="ECO:0000256" key="9">
    <source>
        <dbReference type="SAM" id="Phobius"/>
    </source>
</evidence>
<sequence length="254" mass="25633">MFQQVSPHKGALPRQGLRAGLRVGFTLGTASFLLAVSFGAITRSQGWAAAGAVLCSMAVFSASAQFALVSTLGAGGGVASAVVAAALVNARFLPMGVAASGSLRGGRLRRAAEAQAVVDGSWAAAHLGGGRFDRRVLFAASVVQWGLWVAGTALGVVLAPSPHLLTSLGLDVVAPAMFLFLLLDAPGAGRLYWTTAMLGGVIAAGLSFLLPAGPALIGAACASLLALARPLPKEDRDGPCRPQANDQPGTEPIQ</sequence>
<dbReference type="Proteomes" id="UP000517694">
    <property type="component" value="Unassembled WGS sequence"/>
</dbReference>
<dbReference type="GO" id="GO:1903785">
    <property type="term" value="P:L-valine transmembrane transport"/>
    <property type="evidence" value="ECO:0007669"/>
    <property type="project" value="TreeGrafter"/>
</dbReference>
<comment type="subcellular location">
    <subcellularLocation>
        <location evidence="1">Cell membrane</location>
        <topology evidence="1">Multi-pass membrane protein</topology>
    </subcellularLocation>
</comment>
<dbReference type="GO" id="GO:0005886">
    <property type="term" value="C:plasma membrane"/>
    <property type="evidence" value="ECO:0007669"/>
    <property type="project" value="UniProtKB-SubCell"/>
</dbReference>
<gene>
    <name evidence="10" type="ORF">H1R13_18470</name>
</gene>
<dbReference type="InterPro" id="IPR011606">
    <property type="entry name" value="Brnchd-chn_aa_trnsp_permease"/>
</dbReference>
<comment type="similarity">
    <text evidence="2">Belongs to the AzlC family.</text>
</comment>
<keyword evidence="6 9" id="KW-1133">Transmembrane helix</keyword>
<evidence type="ECO:0000256" key="5">
    <source>
        <dbReference type="ARBA" id="ARBA00022692"/>
    </source>
</evidence>
<proteinExistence type="inferred from homology"/>
<feature type="compositionally biased region" description="Polar residues" evidence="8">
    <location>
        <begin position="244"/>
        <end position="254"/>
    </location>
</feature>
<feature type="transmembrane region" description="Helical" evidence="9">
    <location>
        <begin position="164"/>
        <end position="183"/>
    </location>
</feature>
<dbReference type="PANTHER" id="PTHR34979:SF1">
    <property type="entry name" value="INNER MEMBRANE PROTEIN YGAZ"/>
    <property type="match status" value="1"/>
</dbReference>
<evidence type="ECO:0000313" key="11">
    <source>
        <dbReference type="Proteomes" id="UP000517694"/>
    </source>
</evidence>
<feature type="transmembrane region" description="Helical" evidence="9">
    <location>
        <begin position="74"/>
        <end position="94"/>
    </location>
</feature>
<comment type="caution">
    <text evidence="10">The sequence shown here is derived from an EMBL/GenBank/DDBJ whole genome shotgun (WGS) entry which is preliminary data.</text>
</comment>
<evidence type="ECO:0000256" key="3">
    <source>
        <dbReference type="ARBA" id="ARBA00022448"/>
    </source>
</evidence>
<organism evidence="10 11">
    <name type="scientific">Streptomyces mexicanus</name>
    <dbReference type="NCBI Taxonomy" id="178566"/>
    <lineage>
        <taxon>Bacteria</taxon>
        <taxon>Bacillati</taxon>
        <taxon>Actinomycetota</taxon>
        <taxon>Actinomycetes</taxon>
        <taxon>Kitasatosporales</taxon>
        <taxon>Streptomycetaceae</taxon>
        <taxon>Streptomyces</taxon>
    </lineage>
</organism>
<dbReference type="AlphaFoldDB" id="A0A7X1I388"/>
<protein>
    <submittedName>
        <fullName evidence="10">AzlC family ABC transporter permease</fullName>
    </submittedName>
</protein>
<evidence type="ECO:0000256" key="8">
    <source>
        <dbReference type="SAM" id="MobiDB-lite"/>
    </source>
</evidence>
<dbReference type="EMBL" id="JACMHY010000007">
    <property type="protein sequence ID" value="MBC2866883.1"/>
    <property type="molecule type" value="Genomic_DNA"/>
</dbReference>
<evidence type="ECO:0000256" key="4">
    <source>
        <dbReference type="ARBA" id="ARBA00022475"/>
    </source>
</evidence>
<dbReference type="RefSeq" id="WP_185947642.1">
    <property type="nucleotide sequence ID" value="NZ_JACMHY010000007.1"/>
</dbReference>